<keyword evidence="5" id="KW-0496">Mitochondrion</keyword>
<sequence>MIQQYYILQHVLLPSALIRPFQLIPQFRSITLLSRQLSIKSSVDPGEINRFRQLSSSWWNETGAYTALHSLNQLRIPFIREQLVQSSSKIKDILKPLKDLQLLDIGCGGGILTEPLARLGASILGIDAVSENIYTAEYHADPSLKENLNYKHVTLEELCENVEQIEKYDAVIASEVIEHINDVDTFIANISKLLKPKGLCFITTLNQTMASYFLGIIAAEYILRMVPPGTHTWNKFVRPSDLITLFEKNDFNVVLNNGMFYNPIINRWSWSESQAINYALCAAKN</sequence>
<dbReference type="EMBL" id="CAJOBD010000195">
    <property type="protein sequence ID" value="CAF3609841.1"/>
    <property type="molecule type" value="Genomic_DNA"/>
</dbReference>
<gene>
    <name evidence="6" type="ORF">JBS370_LOCUS4232</name>
</gene>
<keyword evidence="2 5" id="KW-0808">Transferase</keyword>
<dbReference type="EC" id="2.1.1.64" evidence="5"/>
<dbReference type="Pfam" id="PF13489">
    <property type="entry name" value="Methyltransf_23"/>
    <property type="match status" value="1"/>
</dbReference>
<dbReference type="GO" id="GO:0032259">
    <property type="term" value="P:methylation"/>
    <property type="evidence" value="ECO:0007669"/>
    <property type="project" value="UniProtKB-KW"/>
</dbReference>
<name>A0A818NSX0_9BILA</name>
<evidence type="ECO:0000256" key="5">
    <source>
        <dbReference type="HAMAP-Rule" id="MF_03190"/>
    </source>
</evidence>
<protein>
    <recommendedName>
        <fullName evidence="5">Ubiquinone biosynthesis O-methyltransferase, mitochondrial</fullName>
    </recommendedName>
    <alternativeName>
        <fullName evidence="5">3-demethylubiquinol 3-O-methyltransferase</fullName>
        <ecNumber evidence="5">2.1.1.64</ecNumber>
    </alternativeName>
    <alternativeName>
        <fullName evidence="5">3-demethylubiquinone 3-O-methyltransferase</fullName>
        <ecNumber evidence="5">2.1.1.-</ecNumber>
    </alternativeName>
    <alternativeName>
        <fullName evidence="5">Polyprenyldihydroxybenzoate methyltransferase</fullName>
        <ecNumber evidence="5">2.1.1.114</ecNumber>
    </alternativeName>
</protein>
<comment type="caution">
    <text evidence="6">The sequence shown here is derived from an EMBL/GenBank/DDBJ whole genome shotgun (WGS) entry which is preliminary data.</text>
</comment>
<dbReference type="UniPathway" id="UPA00232"/>
<dbReference type="GO" id="GO:0031314">
    <property type="term" value="C:extrinsic component of mitochondrial inner membrane"/>
    <property type="evidence" value="ECO:0007669"/>
    <property type="project" value="UniProtKB-UniRule"/>
</dbReference>
<comment type="subcellular location">
    <subcellularLocation>
        <location evidence="5">Mitochondrion inner membrane</location>
        <topology evidence="5">Peripheral membrane protein</topology>
        <orientation evidence="5">Matrix side</orientation>
    </subcellularLocation>
</comment>
<keyword evidence="5" id="KW-0460">Magnesium</keyword>
<feature type="binding site" evidence="5">
    <location>
        <position position="75"/>
    </location>
    <ligand>
        <name>S-adenosyl-L-methionine</name>
        <dbReference type="ChEBI" id="CHEBI:59789"/>
    </ligand>
</feature>
<comment type="subunit">
    <text evidence="5">Component of a multi-subunit COQ enzyme complex.</text>
</comment>
<keyword evidence="4 5" id="KW-0949">S-adenosyl-L-methionine</keyword>
<feature type="binding site" evidence="5">
    <location>
        <position position="175"/>
    </location>
    <ligand>
        <name>Mg(2+)</name>
        <dbReference type="ChEBI" id="CHEBI:18420"/>
    </ligand>
</feature>
<dbReference type="CDD" id="cd02440">
    <property type="entry name" value="AdoMet_MTases"/>
    <property type="match status" value="1"/>
</dbReference>
<evidence type="ECO:0000313" key="6">
    <source>
        <dbReference type="EMBL" id="CAF3609841.1"/>
    </source>
</evidence>
<dbReference type="Proteomes" id="UP000663836">
    <property type="component" value="Unassembled WGS sequence"/>
</dbReference>
<feature type="binding site" evidence="5">
    <location>
        <position position="106"/>
    </location>
    <ligand>
        <name>S-adenosyl-L-methionine</name>
        <dbReference type="ChEBI" id="CHEBI:59789"/>
    </ligand>
</feature>
<comment type="function">
    <text evidence="5">O-methyltransferase required for two non-consecutive steps during ubiquinone biosynthesis. Catalyzes the 2 O-methylation of 3,4-dihydroxy-5-(all-trans-polyprenyl)benzoic acid into 4-hydroxy-3-methoxy-5-(all-trans-polyprenyl)benzoic acid. Also catalyzes the last step of ubiquinone biosynthesis by mediating methylation of 3-demethylubiquinone into ubiquinone. Also able to mediate the methylation of 3-demethylubiquinol into ubiquinol.</text>
</comment>
<comment type="pathway">
    <text evidence="5">Cofactor biosynthesis; ubiquinone biosynthesis.</text>
</comment>
<evidence type="ECO:0000256" key="3">
    <source>
        <dbReference type="ARBA" id="ARBA00022688"/>
    </source>
</evidence>
<dbReference type="NCBIfam" id="TIGR01983">
    <property type="entry name" value="UbiG"/>
    <property type="match status" value="1"/>
</dbReference>
<dbReference type="SUPFAM" id="SSF53335">
    <property type="entry name" value="S-adenosyl-L-methionine-dependent methyltransferases"/>
    <property type="match status" value="1"/>
</dbReference>
<feature type="binding site" evidence="5">
    <location>
        <position position="179"/>
    </location>
    <ligand>
        <name>Mg(2+)</name>
        <dbReference type="ChEBI" id="CHEBI:18420"/>
    </ligand>
</feature>
<comment type="similarity">
    <text evidence="5">Belongs to the class I-like SAM-binding methyltransferase superfamily. UbiG/COQ3 family.</text>
</comment>
<dbReference type="GO" id="GO:0046872">
    <property type="term" value="F:metal ion binding"/>
    <property type="evidence" value="ECO:0007669"/>
    <property type="project" value="UniProtKB-KW"/>
</dbReference>
<dbReference type="HAMAP" id="MF_00472">
    <property type="entry name" value="UbiG"/>
    <property type="match status" value="1"/>
</dbReference>
<dbReference type="InterPro" id="IPR029063">
    <property type="entry name" value="SAM-dependent_MTases_sf"/>
</dbReference>
<reference evidence="6" key="1">
    <citation type="submission" date="2021-02" db="EMBL/GenBank/DDBJ databases">
        <authorList>
            <person name="Nowell W R."/>
        </authorList>
    </citation>
    <scope>NUCLEOTIDE SEQUENCE</scope>
</reference>
<dbReference type="GO" id="GO:0010420">
    <property type="term" value="F:polyprenyldihydroxybenzoate methyltransferase activity"/>
    <property type="evidence" value="ECO:0007669"/>
    <property type="project" value="UniProtKB-UniRule"/>
</dbReference>
<accession>A0A818NSX0</accession>
<keyword evidence="5" id="KW-0472">Membrane</keyword>
<keyword evidence="3 5" id="KW-0831">Ubiquinone biosynthesis</keyword>
<dbReference type="PANTHER" id="PTHR43464">
    <property type="entry name" value="METHYLTRANSFERASE"/>
    <property type="match status" value="1"/>
</dbReference>
<evidence type="ECO:0000256" key="2">
    <source>
        <dbReference type="ARBA" id="ARBA00022679"/>
    </source>
</evidence>
<comment type="catalytic activity">
    <reaction evidence="5">
        <text>a 3-demethylubiquinol + S-adenosyl-L-methionine = a ubiquinol + S-adenosyl-L-homocysteine + H(+)</text>
        <dbReference type="Rhea" id="RHEA:44380"/>
        <dbReference type="Rhea" id="RHEA-COMP:9566"/>
        <dbReference type="Rhea" id="RHEA-COMP:10914"/>
        <dbReference type="ChEBI" id="CHEBI:15378"/>
        <dbReference type="ChEBI" id="CHEBI:17976"/>
        <dbReference type="ChEBI" id="CHEBI:57856"/>
        <dbReference type="ChEBI" id="CHEBI:59789"/>
        <dbReference type="ChEBI" id="CHEBI:84422"/>
        <dbReference type="EC" id="2.1.1.64"/>
    </reaction>
</comment>
<keyword evidence="5" id="KW-0999">Mitochondrion inner membrane</keyword>
<dbReference type="PANTHER" id="PTHR43464:SF19">
    <property type="entry name" value="UBIQUINONE BIOSYNTHESIS O-METHYLTRANSFERASE, MITOCHONDRIAL"/>
    <property type="match status" value="1"/>
</dbReference>
<proteinExistence type="inferred from homology"/>
<keyword evidence="1 5" id="KW-0489">Methyltransferase</keyword>
<dbReference type="InterPro" id="IPR010233">
    <property type="entry name" value="UbiG_MeTrfase"/>
</dbReference>
<dbReference type="EC" id="2.1.1.114" evidence="5"/>
<comment type="catalytic activity">
    <reaction evidence="5">
        <text>a 3,4-dihydroxy-5-(all-trans-polyprenyl)benzoate + S-adenosyl-L-methionine = a 4-hydroxy-3-methoxy-5-(all-trans-polyprenyl)benzoate + S-adenosyl-L-homocysteine + H(+)</text>
        <dbReference type="Rhea" id="RHEA:44452"/>
        <dbReference type="Rhea" id="RHEA-COMP:10930"/>
        <dbReference type="Rhea" id="RHEA-COMP:10931"/>
        <dbReference type="ChEBI" id="CHEBI:15378"/>
        <dbReference type="ChEBI" id="CHEBI:57856"/>
        <dbReference type="ChEBI" id="CHEBI:59789"/>
        <dbReference type="ChEBI" id="CHEBI:64694"/>
        <dbReference type="ChEBI" id="CHEBI:84443"/>
        <dbReference type="EC" id="2.1.1.114"/>
    </reaction>
</comment>
<comment type="catalytic activity">
    <reaction evidence="5">
        <text>a 3-demethylubiquinone + S-adenosyl-L-methionine = a ubiquinone + S-adenosyl-L-homocysteine</text>
        <dbReference type="Rhea" id="RHEA:81215"/>
        <dbReference type="Rhea" id="RHEA-COMP:9565"/>
        <dbReference type="Rhea" id="RHEA-COMP:19654"/>
        <dbReference type="ChEBI" id="CHEBI:16389"/>
        <dbReference type="ChEBI" id="CHEBI:57856"/>
        <dbReference type="ChEBI" id="CHEBI:59789"/>
        <dbReference type="ChEBI" id="CHEBI:231825"/>
    </reaction>
</comment>
<dbReference type="Gene3D" id="3.40.50.150">
    <property type="entry name" value="Vaccinia Virus protein VP39"/>
    <property type="match status" value="1"/>
</dbReference>
<organism evidence="6 7">
    <name type="scientific">Rotaria sordida</name>
    <dbReference type="NCBI Taxonomy" id="392033"/>
    <lineage>
        <taxon>Eukaryota</taxon>
        <taxon>Metazoa</taxon>
        <taxon>Spiralia</taxon>
        <taxon>Gnathifera</taxon>
        <taxon>Rotifera</taxon>
        <taxon>Eurotatoria</taxon>
        <taxon>Bdelloidea</taxon>
        <taxon>Philodinida</taxon>
        <taxon>Philodinidae</taxon>
        <taxon>Rotaria</taxon>
    </lineage>
</organism>
<evidence type="ECO:0000256" key="1">
    <source>
        <dbReference type="ARBA" id="ARBA00022603"/>
    </source>
</evidence>
<keyword evidence="5" id="KW-0479">Metal-binding</keyword>
<dbReference type="GO" id="GO:0061542">
    <property type="term" value="F:3-demethylubiquinol 3-O-methyltransferase activity"/>
    <property type="evidence" value="ECO:0007669"/>
    <property type="project" value="UniProtKB-UniRule"/>
</dbReference>
<evidence type="ECO:0000313" key="7">
    <source>
        <dbReference type="Proteomes" id="UP000663836"/>
    </source>
</evidence>
<dbReference type="AlphaFoldDB" id="A0A818NSX0"/>
<comment type="cofactor">
    <cofactor evidence="5">
        <name>Mg(2+)</name>
        <dbReference type="ChEBI" id="CHEBI:18420"/>
    </cofactor>
</comment>
<dbReference type="EC" id="2.1.1.-" evidence="5"/>
<evidence type="ECO:0000256" key="4">
    <source>
        <dbReference type="ARBA" id="ARBA00022691"/>
    </source>
</evidence>
<feature type="binding site" evidence="5">
    <location>
        <position position="174"/>
    </location>
    <ligand>
        <name>S-adenosyl-L-methionine</name>
        <dbReference type="ChEBI" id="CHEBI:59789"/>
    </ligand>
</feature>
<feature type="binding site" evidence="5">
    <location>
        <position position="178"/>
    </location>
    <ligand>
        <name>Mg(2+)</name>
        <dbReference type="ChEBI" id="CHEBI:18420"/>
    </ligand>
</feature>
<feature type="binding site" evidence="5">
    <location>
        <position position="127"/>
    </location>
    <ligand>
        <name>S-adenosyl-L-methionine</name>
        <dbReference type="ChEBI" id="CHEBI:59789"/>
    </ligand>
</feature>